<evidence type="ECO:0000256" key="2">
    <source>
        <dbReference type="ARBA" id="ARBA00022723"/>
    </source>
</evidence>
<dbReference type="Pfam" id="PF22936">
    <property type="entry name" value="Pol_BBD"/>
    <property type="match status" value="1"/>
</dbReference>
<dbReference type="InterPro" id="IPR012337">
    <property type="entry name" value="RNaseH-like_sf"/>
</dbReference>
<accession>A0A8J5YQI8</accession>
<keyword evidence="2" id="KW-0479">Metal-binding</keyword>
<protein>
    <recommendedName>
        <fullName evidence="8">Reverse transcriptase Ty1/copia-type domain-containing protein</fullName>
    </recommendedName>
</protein>
<name>A0A8J5YQI8_9ROSI</name>
<dbReference type="GO" id="GO:0003676">
    <property type="term" value="F:nucleic acid binding"/>
    <property type="evidence" value="ECO:0007669"/>
    <property type="project" value="InterPro"/>
</dbReference>
<evidence type="ECO:0000259" key="5">
    <source>
        <dbReference type="Pfam" id="PF22936"/>
    </source>
</evidence>
<dbReference type="SUPFAM" id="SSF53098">
    <property type="entry name" value="Ribonuclease H-like"/>
    <property type="match status" value="1"/>
</dbReference>
<dbReference type="InterPro" id="IPR054722">
    <property type="entry name" value="PolX-like_BBD"/>
</dbReference>
<organism evidence="6 7">
    <name type="scientific">Gossypium anomalum</name>
    <dbReference type="NCBI Taxonomy" id="47600"/>
    <lineage>
        <taxon>Eukaryota</taxon>
        <taxon>Viridiplantae</taxon>
        <taxon>Streptophyta</taxon>
        <taxon>Embryophyta</taxon>
        <taxon>Tracheophyta</taxon>
        <taxon>Spermatophyta</taxon>
        <taxon>Magnoliopsida</taxon>
        <taxon>eudicotyledons</taxon>
        <taxon>Gunneridae</taxon>
        <taxon>Pentapetalae</taxon>
        <taxon>rosids</taxon>
        <taxon>malvids</taxon>
        <taxon>Malvales</taxon>
        <taxon>Malvaceae</taxon>
        <taxon>Malvoideae</taxon>
        <taxon>Gossypium</taxon>
    </lineage>
</organism>
<dbReference type="EMBL" id="JAHUZN010000009">
    <property type="protein sequence ID" value="KAG8483031.1"/>
    <property type="molecule type" value="Genomic_DNA"/>
</dbReference>
<evidence type="ECO:0000313" key="7">
    <source>
        <dbReference type="Proteomes" id="UP000701853"/>
    </source>
</evidence>
<dbReference type="GO" id="GO:0008233">
    <property type="term" value="F:peptidase activity"/>
    <property type="evidence" value="ECO:0007669"/>
    <property type="project" value="UniProtKB-KW"/>
</dbReference>
<dbReference type="AlphaFoldDB" id="A0A8J5YQI8"/>
<reference evidence="6 7" key="1">
    <citation type="journal article" date="2021" name="bioRxiv">
        <title>The Gossypium anomalum genome as a resource for cotton improvement and evolutionary analysis of hybrid incompatibility.</title>
        <authorList>
            <person name="Grover C.E."/>
            <person name="Yuan D."/>
            <person name="Arick M.A."/>
            <person name="Miller E.R."/>
            <person name="Hu G."/>
            <person name="Peterson D.G."/>
            <person name="Wendel J.F."/>
            <person name="Udall J.A."/>
        </authorList>
    </citation>
    <scope>NUCLEOTIDE SEQUENCE [LARGE SCALE GENOMIC DNA]</scope>
    <source>
        <strain evidence="6">JFW-Udall</strain>
        <tissue evidence="6">Leaf</tissue>
    </source>
</reference>
<dbReference type="InterPro" id="IPR039537">
    <property type="entry name" value="Retrotran_Ty1/copia-like"/>
</dbReference>
<dbReference type="OrthoDB" id="1736601at2759"/>
<dbReference type="InterPro" id="IPR036397">
    <property type="entry name" value="RNaseH_sf"/>
</dbReference>
<dbReference type="Proteomes" id="UP000701853">
    <property type="component" value="Chromosome 9"/>
</dbReference>
<feature type="domain" description="Retrovirus-related Pol polyprotein from transposon TNT 1-94-like beta-barrel" evidence="5">
    <location>
        <begin position="1"/>
        <end position="71"/>
    </location>
</feature>
<dbReference type="PANTHER" id="PTHR42648:SF28">
    <property type="entry name" value="TRANSPOSON-ENCODED PROTEIN WITH RIBONUCLEASE H-LIKE AND RETROVIRUS ZINC FINGER-LIKE DOMAINS"/>
    <property type="match status" value="1"/>
</dbReference>
<gene>
    <name evidence="6" type="ORF">CXB51_021957</name>
</gene>
<evidence type="ECO:0008006" key="8">
    <source>
        <dbReference type="Google" id="ProtNLM"/>
    </source>
</evidence>
<evidence type="ECO:0000256" key="1">
    <source>
        <dbReference type="ARBA" id="ARBA00022670"/>
    </source>
</evidence>
<evidence type="ECO:0000256" key="3">
    <source>
        <dbReference type="ARBA" id="ARBA00022801"/>
    </source>
</evidence>
<sequence>MCPNKDWFFTYTLVEGGVVLMGNNSPSKITSIGTVKIKMHDRIIKTLSNVKHVHDLKKNPILLGILDSNGCRIFIELSDIKVSHGALVLMRDQKTSSLYTLQGLIVTSATTISSSIMESESTRLLHMRLVHISEKGFNKYCKQEGIDVYSIIVDTSQQNDIAKRMNKTLLERAQCMFFNTGLGNEFWEEDVNLASYLINWSLHQALDGKIPDVLWSSNLTNHSNLGVFGCLTYAYVSEGKLEPRRFYRGNLVEYALSIVKSINLANLSNYSEVVQAPNFSKWLLAMEEEMECLQKNETWQLVKPPIGKKIVGYKWVFKKKKGSNSGDTKYKARLVVKGYNQVDGVDFHDVFSHVVKHTSIRALLALVALYNLELKKLDVKIAFLHGDLEEDIYTQQPEGFKTKDKEDRMYIKKILEWFALQNLKSVRTPLAAHFRLSHSESPQIEDEEKYMSKVPYSSIVSSLMYAMVCTHPDILYVVSVVSRYMGKPNKLYWRIIKWILRYLRGTSNTCLEFGRSSEGLGVCHWYNELVSAKKLLVGFANKIDEQCTSKDMVRSVH</sequence>
<dbReference type="GO" id="GO:0046872">
    <property type="term" value="F:metal ion binding"/>
    <property type="evidence" value="ECO:0007669"/>
    <property type="project" value="UniProtKB-KW"/>
</dbReference>
<keyword evidence="3" id="KW-0378">Hydrolase</keyword>
<keyword evidence="7" id="KW-1185">Reference proteome</keyword>
<evidence type="ECO:0000259" key="4">
    <source>
        <dbReference type="Pfam" id="PF07727"/>
    </source>
</evidence>
<evidence type="ECO:0000313" key="6">
    <source>
        <dbReference type="EMBL" id="KAG8483031.1"/>
    </source>
</evidence>
<comment type="caution">
    <text evidence="6">The sequence shown here is derived from an EMBL/GenBank/DDBJ whole genome shotgun (WGS) entry which is preliminary data.</text>
</comment>
<dbReference type="GO" id="GO:0006508">
    <property type="term" value="P:proteolysis"/>
    <property type="evidence" value="ECO:0007669"/>
    <property type="project" value="UniProtKB-KW"/>
</dbReference>
<feature type="domain" description="Reverse transcriptase Ty1/copia-type" evidence="4">
    <location>
        <begin position="296"/>
        <end position="410"/>
    </location>
</feature>
<proteinExistence type="predicted"/>
<dbReference type="Pfam" id="PF07727">
    <property type="entry name" value="RVT_2"/>
    <property type="match status" value="1"/>
</dbReference>
<dbReference type="InterPro" id="IPR013103">
    <property type="entry name" value="RVT_2"/>
</dbReference>
<dbReference type="Gene3D" id="3.30.420.10">
    <property type="entry name" value="Ribonuclease H-like superfamily/Ribonuclease H"/>
    <property type="match status" value="1"/>
</dbReference>
<dbReference type="PANTHER" id="PTHR42648">
    <property type="entry name" value="TRANSPOSASE, PUTATIVE-RELATED"/>
    <property type="match status" value="1"/>
</dbReference>
<keyword evidence="1" id="KW-0645">Protease</keyword>